<feature type="region of interest" description="Disordered" evidence="1">
    <location>
        <begin position="85"/>
        <end position="104"/>
    </location>
</feature>
<feature type="compositionally biased region" description="Polar residues" evidence="1">
    <location>
        <begin position="170"/>
        <end position="181"/>
    </location>
</feature>
<dbReference type="Proteomes" id="UP001085076">
    <property type="component" value="Miscellaneous, Linkage group lg08"/>
</dbReference>
<dbReference type="AlphaFoldDB" id="A0A9D5C1Q8"/>
<sequence>MENELPRGRLPTAPQHLKWLNHLKEPHQLLVLQRRKTHCLVYKGHQIIDLINSFNFDKLDVFELGGDFDKISSFKMDMPDLDFSNPCKKDDKTKKPSKDSVNKETKQDKFSFTFDFNELELFSLDSSLLKGDKQPKKCTDSGDCSSKADGAQDSKSNSVKSVDAAENSAMRKSSTVDNMATSPAEPAIKHDMTNGSGPSTSSDPGRLNMSHEGMILSDWFHGDHAKQQESSVKPPIQQSINDKASPGLALHV</sequence>
<evidence type="ECO:0000313" key="3">
    <source>
        <dbReference type="Proteomes" id="UP001085076"/>
    </source>
</evidence>
<reference evidence="2" key="1">
    <citation type="submission" date="2021-03" db="EMBL/GenBank/DDBJ databases">
        <authorList>
            <person name="Li Z."/>
            <person name="Yang C."/>
        </authorList>
    </citation>
    <scope>NUCLEOTIDE SEQUENCE</scope>
    <source>
        <strain evidence="2">Dzin_1.0</strain>
        <tissue evidence="2">Leaf</tissue>
    </source>
</reference>
<dbReference type="PANTHER" id="PTHR36380">
    <property type="entry name" value="BNAA03G58330D PROTEIN"/>
    <property type="match status" value="1"/>
</dbReference>
<feature type="region of interest" description="Disordered" evidence="1">
    <location>
        <begin position="130"/>
        <end position="252"/>
    </location>
</feature>
<feature type="compositionally biased region" description="Basic and acidic residues" evidence="1">
    <location>
        <begin position="87"/>
        <end position="104"/>
    </location>
</feature>
<protein>
    <submittedName>
        <fullName evidence="2">Uncharacterized protein</fullName>
    </submittedName>
</protein>
<dbReference type="OrthoDB" id="602706at2759"/>
<reference evidence="2" key="2">
    <citation type="journal article" date="2022" name="Hortic Res">
        <title>The genome of Dioscorea zingiberensis sheds light on the biosynthesis, origin and evolution of the medicinally important diosgenin saponins.</title>
        <authorList>
            <person name="Li Y."/>
            <person name="Tan C."/>
            <person name="Li Z."/>
            <person name="Guo J."/>
            <person name="Li S."/>
            <person name="Chen X."/>
            <person name="Wang C."/>
            <person name="Dai X."/>
            <person name="Yang H."/>
            <person name="Song W."/>
            <person name="Hou L."/>
            <person name="Xu J."/>
            <person name="Tong Z."/>
            <person name="Xu A."/>
            <person name="Yuan X."/>
            <person name="Wang W."/>
            <person name="Yang Q."/>
            <person name="Chen L."/>
            <person name="Sun Z."/>
            <person name="Wang K."/>
            <person name="Pan B."/>
            <person name="Chen J."/>
            <person name="Bao Y."/>
            <person name="Liu F."/>
            <person name="Qi X."/>
            <person name="Gang D.R."/>
            <person name="Wen J."/>
            <person name="Li J."/>
        </authorList>
    </citation>
    <scope>NUCLEOTIDE SEQUENCE</scope>
    <source>
        <strain evidence="2">Dzin_1.0</strain>
    </source>
</reference>
<organism evidence="2 3">
    <name type="scientific">Dioscorea zingiberensis</name>
    <dbReference type="NCBI Taxonomy" id="325984"/>
    <lineage>
        <taxon>Eukaryota</taxon>
        <taxon>Viridiplantae</taxon>
        <taxon>Streptophyta</taxon>
        <taxon>Embryophyta</taxon>
        <taxon>Tracheophyta</taxon>
        <taxon>Spermatophyta</taxon>
        <taxon>Magnoliopsida</taxon>
        <taxon>Liliopsida</taxon>
        <taxon>Dioscoreales</taxon>
        <taxon>Dioscoreaceae</taxon>
        <taxon>Dioscorea</taxon>
    </lineage>
</organism>
<keyword evidence="3" id="KW-1185">Reference proteome</keyword>
<evidence type="ECO:0000313" key="2">
    <source>
        <dbReference type="EMBL" id="KAJ0965121.1"/>
    </source>
</evidence>
<feature type="compositionally biased region" description="Basic and acidic residues" evidence="1">
    <location>
        <begin position="130"/>
        <end position="140"/>
    </location>
</feature>
<proteinExistence type="predicted"/>
<name>A0A9D5C1Q8_9LILI</name>
<gene>
    <name evidence="2" type="ORF">J5N97_026259</name>
</gene>
<dbReference type="PANTHER" id="PTHR36380:SF1">
    <property type="entry name" value="OS01G0755100 PROTEIN"/>
    <property type="match status" value="1"/>
</dbReference>
<feature type="compositionally biased region" description="Polar residues" evidence="1">
    <location>
        <begin position="228"/>
        <end position="242"/>
    </location>
</feature>
<feature type="compositionally biased region" description="Polar residues" evidence="1">
    <location>
        <begin position="193"/>
        <end position="203"/>
    </location>
</feature>
<accession>A0A9D5C1Q8</accession>
<dbReference type="InterPro" id="IPR038777">
    <property type="entry name" value="At4g18490-like"/>
</dbReference>
<dbReference type="EMBL" id="JAGGNH010000008">
    <property type="protein sequence ID" value="KAJ0965121.1"/>
    <property type="molecule type" value="Genomic_DNA"/>
</dbReference>
<evidence type="ECO:0000256" key="1">
    <source>
        <dbReference type="SAM" id="MobiDB-lite"/>
    </source>
</evidence>
<comment type="caution">
    <text evidence="2">The sequence shown here is derived from an EMBL/GenBank/DDBJ whole genome shotgun (WGS) entry which is preliminary data.</text>
</comment>